<evidence type="ECO:0000313" key="4">
    <source>
        <dbReference type="Proteomes" id="UP000216885"/>
    </source>
</evidence>
<dbReference type="OrthoDB" id="8890005at2"/>
<keyword evidence="4" id="KW-1185">Reference proteome</keyword>
<dbReference type="EMBL" id="NEVQ01000012">
    <property type="protein sequence ID" value="OZI57493.1"/>
    <property type="molecule type" value="Genomic_DNA"/>
</dbReference>
<dbReference type="SUPFAM" id="SSF53850">
    <property type="entry name" value="Periplasmic binding protein-like II"/>
    <property type="match status" value="1"/>
</dbReference>
<dbReference type="PANTHER" id="PTHR42928">
    <property type="entry name" value="TRICARBOXYLATE-BINDING PROTEIN"/>
    <property type="match status" value="1"/>
</dbReference>
<evidence type="ECO:0000256" key="1">
    <source>
        <dbReference type="ARBA" id="ARBA00006987"/>
    </source>
</evidence>
<dbReference type="RefSeq" id="WP_094820450.1">
    <property type="nucleotide sequence ID" value="NZ_NEVO01000005.1"/>
</dbReference>
<dbReference type="Gene3D" id="3.40.190.150">
    <property type="entry name" value="Bordetella uptake gene, domain 1"/>
    <property type="match status" value="1"/>
</dbReference>
<dbReference type="Pfam" id="PF03401">
    <property type="entry name" value="TctC"/>
    <property type="match status" value="1"/>
</dbReference>
<feature type="chain" id="PRO_5012401868" evidence="2">
    <location>
        <begin position="29"/>
        <end position="329"/>
    </location>
</feature>
<dbReference type="AlphaFoldDB" id="A0A261U9F0"/>
<gene>
    <name evidence="3" type="ORF">CAL20_08865</name>
</gene>
<dbReference type="Gene3D" id="3.40.190.10">
    <property type="entry name" value="Periplasmic binding protein-like II"/>
    <property type="match status" value="1"/>
</dbReference>
<feature type="signal peptide" evidence="2">
    <location>
        <begin position="1"/>
        <end position="28"/>
    </location>
</feature>
<comment type="similarity">
    <text evidence="1">Belongs to the UPF0065 (bug) family.</text>
</comment>
<dbReference type="Proteomes" id="UP000216885">
    <property type="component" value="Unassembled WGS sequence"/>
</dbReference>
<sequence>MRRNFFRGCAAVALTLTAVAGNAPAALAAYPQQPIRIVVGYAAGGTTDILARVLGEQLGKELKQSIIIENKPGAAGNIAASYVQDSKPDGYTLFMATVSSHGINPALYKRTLGYDPINGFEPVGMVASIPLLLIANPKLQVKSVDELVALAKSKPGQLNYSSSGNGSPVHLAGAMFAQQAHLDLVHVPYRGGALANTAVMTGEAQFSFATLPGAISQVRANNLVALAVTTQKRSPQLPEVPALGELAGFKGYDINTWNALLAPKGTPQAVIDTLNAAVNRAMSSPSLRQHFEKEGAVPTQSTPQELRAFIRSELDKWAGVVQSVNIRVD</sequence>
<dbReference type="PANTHER" id="PTHR42928:SF5">
    <property type="entry name" value="BLR1237 PROTEIN"/>
    <property type="match status" value="1"/>
</dbReference>
<dbReference type="CDD" id="cd13578">
    <property type="entry name" value="PBP2_Bug27"/>
    <property type="match status" value="1"/>
</dbReference>
<dbReference type="InterPro" id="IPR042100">
    <property type="entry name" value="Bug_dom1"/>
</dbReference>
<organism evidence="3 4">
    <name type="scientific">Bordetella genomosp. 4</name>
    <dbReference type="NCBI Taxonomy" id="463044"/>
    <lineage>
        <taxon>Bacteria</taxon>
        <taxon>Pseudomonadati</taxon>
        <taxon>Pseudomonadota</taxon>
        <taxon>Betaproteobacteria</taxon>
        <taxon>Burkholderiales</taxon>
        <taxon>Alcaligenaceae</taxon>
        <taxon>Bordetella</taxon>
    </lineage>
</organism>
<accession>A0A261U9F0</accession>
<dbReference type="InterPro" id="IPR005064">
    <property type="entry name" value="BUG"/>
</dbReference>
<comment type="caution">
    <text evidence="3">The sequence shown here is derived from an EMBL/GenBank/DDBJ whole genome shotgun (WGS) entry which is preliminary data.</text>
</comment>
<dbReference type="PIRSF" id="PIRSF017082">
    <property type="entry name" value="YflP"/>
    <property type="match status" value="1"/>
</dbReference>
<evidence type="ECO:0000256" key="2">
    <source>
        <dbReference type="SAM" id="SignalP"/>
    </source>
</evidence>
<keyword evidence="2" id="KW-0732">Signal</keyword>
<proteinExistence type="inferred from homology"/>
<reference evidence="3 4" key="1">
    <citation type="submission" date="2017-05" db="EMBL/GenBank/DDBJ databases">
        <title>Complete and WGS of Bordetella genogroups.</title>
        <authorList>
            <person name="Spilker T."/>
            <person name="LiPuma J."/>
        </authorList>
    </citation>
    <scope>NUCLEOTIDE SEQUENCE [LARGE SCALE GENOMIC DNA]</scope>
    <source>
        <strain evidence="3 4">AU9919</strain>
    </source>
</reference>
<name>A0A261U9F0_9BORD</name>
<evidence type="ECO:0000313" key="3">
    <source>
        <dbReference type="EMBL" id="OZI57493.1"/>
    </source>
</evidence>
<protein>
    <submittedName>
        <fullName evidence="3">MFS transporter</fullName>
    </submittedName>
</protein>